<feature type="compositionally biased region" description="Basic and acidic residues" evidence="1">
    <location>
        <begin position="488"/>
        <end position="499"/>
    </location>
</feature>
<dbReference type="AlphaFoldDB" id="A0A6J2JZT3"/>
<reference evidence="3" key="1">
    <citation type="submission" date="2025-08" db="UniProtKB">
        <authorList>
            <consortium name="RefSeq"/>
        </authorList>
    </citation>
    <scope>IDENTIFICATION</scope>
    <source>
        <tissue evidence="3">Silk gland</tissue>
    </source>
</reference>
<dbReference type="OrthoDB" id="331263at2759"/>
<feature type="region of interest" description="Disordered" evidence="1">
    <location>
        <begin position="469"/>
        <end position="589"/>
    </location>
</feature>
<keyword evidence="2" id="KW-1185">Reference proteome</keyword>
<name>A0A6J2JZT3_BOMMA</name>
<feature type="compositionally biased region" description="Polar residues" evidence="1">
    <location>
        <begin position="502"/>
        <end position="515"/>
    </location>
</feature>
<dbReference type="GeneID" id="114246663"/>
<evidence type="ECO:0000313" key="3">
    <source>
        <dbReference type="RefSeq" id="XP_028035125.1"/>
    </source>
</evidence>
<feature type="compositionally biased region" description="Basic and acidic residues" evidence="1">
    <location>
        <begin position="524"/>
        <end position="541"/>
    </location>
</feature>
<sequence length="1191" mass="137527">MKPYKSESIQRFSCCKYCEELEVSKKVGIVNDKNIADFIGVIEQNKNNYELKPEVCMEFPVNNLNVDSNVTKMFIDTRKITCPRCLRFITKKSKLFRQTESSNVGLCHHCVDFGRYNCPCHACKTTTEKSTTSKSSQNKAYLTKQWLKKIKTILRDIALNQHNTMKQFGSAQFSLDRFTEDAKSVKSARETNKLSILSELFSSDSCNKSIRHKVSLSTNFRLEKRKKRKSFLEQSRTCIKNASYLSITSPVRESAINFNEKVSFKTDFKTAVSLSIETLNTVELEKLNKYNRFSELHFNTKTSKAVETIYSKAPSDDHYKSRLRKVKNKNVPKESQSEDFLKNNNFEQEARKESVSSVISLKEAFTFNFPQSPILVNKIKSYKDSTDLIKEVQEMLQVKSKFNKLTNEGNHFQGEIQAKVQILKKKRVEKKPLPIRTRETKHKNSRIESERLNINQVENKTNEITHISKEKANKKIKNGPADNMQEEPNLKEQDKDYKRNGKNQIWRNSPSGDNSTLKKKKIKDTKEKDDLLKISNDEKDRLKKKKKGETQPDEKVKRKQLRLEKLDVLQNEHESNTHEKQKSSLGREEDVQNIFKEKLKEKLNQVKDKKVQSNLEEKTGKNVGKNLNEITSEDKLKKQLKTNEITQLPNKDLKNNEMNPNKIKVRAPSTDDLILRLVKLKQSSKSIPKKPSRLSDLNVSSFMVQNHLELHKNNKTSSCMICIDSDLELDIENIVLNAKNRKTNYDVVVGQKILKTKPNEKNDEGSVPLLFQTYYDENMAYTKSGDRSDKNLNNENKLISMPSSKIPKAIDQESTKGITRYALSDRSFIDKGWTLLPIEKVVRKMNVYRMRPAHPEFNWFERNKNKGIKHYDSGEKLAEFDDNGRGRWFYRNGQLALDYYDAEESNAQQRFVVYSSGEKNENGRSHPTTVLATFDYLGNGIVFDHSGKIRLKYNQTEGVILDTKLGPVSHWKWHTLNDPPVLQKVMIDTQLAQKDPEILKIGGHADDNTRPDNEEMLAIEFDNFIKEKSKKLSQSFKPFQIKMKALKINDNFSLKILDQATVYLIFRDGTTNLKLNIGMILDHKEIVDTDTAEVGEVSNNLERFPARTQSLAGLQRSVAFAQRFERLRIERQRRLHPDEPCASADQITKAISRPPRHILQTMSASSSAFVPCCKCSRKPSSTNLYYNTRLD</sequence>
<evidence type="ECO:0000256" key="1">
    <source>
        <dbReference type="SAM" id="MobiDB-lite"/>
    </source>
</evidence>
<proteinExistence type="predicted"/>
<dbReference type="RefSeq" id="XP_028035125.1">
    <property type="nucleotide sequence ID" value="XM_028179324.1"/>
</dbReference>
<evidence type="ECO:0000313" key="2">
    <source>
        <dbReference type="Proteomes" id="UP000504629"/>
    </source>
</evidence>
<organism evidence="2 3">
    <name type="scientific">Bombyx mandarina</name>
    <name type="common">Wild silk moth</name>
    <name type="synonym">Wild silkworm</name>
    <dbReference type="NCBI Taxonomy" id="7092"/>
    <lineage>
        <taxon>Eukaryota</taxon>
        <taxon>Metazoa</taxon>
        <taxon>Ecdysozoa</taxon>
        <taxon>Arthropoda</taxon>
        <taxon>Hexapoda</taxon>
        <taxon>Insecta</taxon>
        <taxon>Pterygota</taxon>
        <taxon>Neoptera</taxon>
        <taxon>Endopterygota</taxon>
        <taxon>Lepidoptera</taxon>
        <taxon>Glossata</taxon>
        <taxon>Ditrysia</taxon>
        <taxon>Bombycoidea</taxon>
        <taxon>Bombycidae</taxon>
        <taxon>Bombycinae</taxon>
        <taxon>Bombyx</taxon>
    </lineage>
</organism>
<dbReference type="KEGG" id="bman:114246663"/>
<accession>A0A6J2JZT3</accession>
<gene>
    <name evidence="3" type="primary">LOC114246663</name>
</gene>
<protein>
    <submittedName>
        <fullName evidence="3">Uncharacterized protein LOC114246663</fullName>
    </submittedName>
</protein>
<dbReference type="Proteomes" id="UP000504629">
    <property type="component" value="Unplaced"/>
</dbReference>
<feature type="compositionally biased region" description="Basic and acidic residues" evidence="1">
    <location>
        <begin position="548"/>
        <end position="589"/>
    </location>
</feature>